<feature type="compositionally biased region" description="Polar residues" evidence="1">
    <location>
        <begin position="50"/>
        <end position="61"/>
    </location>
</feature>
<name>A0AAW2M6V2_SESRA</name>
<proteinExistence type="predicted"/>
<dbReference type="AlphaFoldDB" id="A0AAW2M6V2"/>
<feature type="compositionally biased region" description="Low complexity" evidence="1">
    <location>
        <begin position="31"/>
        <end position="49"/>
    </location>
</feature>
<organism evidence="2">
    <name type="scientific">Sesamum radiatum</name>
    <name type="common">Black benniseed</name>
    <dbReference type="NCBI Taxonomy" id="300843"/>
    <lineage>
        <taxon>Eukaryota</taxon>
        <taxon>Viridiplantae</taxon>
        <taxon>Streptophyta</taxon>
        <taxon>Embryophyta</taxon>
        <taxon>Tracheophyta</taxon>
        <taxon>Spermatophyta</taxon>
        <taxon>Magnoliopsida</taxon>
        <taxon>eudicotyledons</taxon>
        <taxon>Gunneridae</taxon>
        <taxon>Pentapetalae</taxon>
        <taxon>asterids</taxon>
        <taxon>lamiids</taxon>
        <taxon>Lamiales</taxon>
        <taxon>Pedaliaceae</taxon>
        <taxon>Sesamum</taxon>
    </lineage>
</organism>
<feature type="region of interest" description="Disordered" evidence="1">
    <location>
        <begin position="1"/>
        <end position="64"/>
    </location>
</feature>
<dbReference type="EMBL" id="JACGWJ010000023">
    <property type="protein sequence ID" value="KAL0325826.1"/>
    <property type="molecule type" value="Genomic_DNA"/>
</dbReference>
<feature type="compositionally biased region" description="Polar residues" evidence="1">
    <location>
        <begin position="19"/>
        <end position="30"/>
    </location>
</feature>
<protein>
    <submittedName>
        <fullName evidence="2">Uncharacterized protein</fullName>
    </submittedName>
</protein>
<evidence type="ECO:0000256" key="1">
    <source>
        <dbReference type="SAM" id="MobiDB-lite"/>
    </source>
</evidence>
<evidence type="ECO:0000313" key="2">
    <source>
        <dbReference type="EMBL" id="KAL0325826.1"/>
    </source>
</evidence>
<sequence length="245" mass="26809">MESANSHHHHHHLQDHQFLGSSSPSSYAVGTTTTHPWTTPNPLLNTNGLMSSYPSENLSNSRETRHQEATFLSSQYTSMAPADLGFHWANNTAANFTTLTHQSAQDLRIKEDLADHYYRKYTDILSSSCSPSSTDELSLQRNAQRSLQPNDIDTKLFLKSVSSGNLMNKAQLSQGDLYSSNVTGAAAINGRGFGQILPSINISNLNQTGLTNPGSLDMNLEALDLLTSSRFGGNYDLLHKIKLGS</sequence>
<gene>
    <name evidence="2" type="ORF">Sradi_5151900</name>
</gene>
<comment type="caution">
    <text evidence="2">The sequence shown here is derived from an EMBL/GenBank/DDBJ whole genome shotgun (WGS) entry which is preliminary data.</text>
</comment>
<reference evidence="2" key="1">
    <citation type="submission" date="2020-06" db="EMBL/GenBank/DDBJ databases">
        <authorList>
            <person name="Li T."/>
            <person name="Hu X."/>
            <person name="Zhang T."/>
            <person name="Song X."/>
            <person name="Zhang H."/>
            <person name="Dai N."/>
            <person name="Sheng W."/>
            <person name="Hou X."/>
            <person name="Wei L."/>
        </authorList>
    </citation>
    <scope>NUCLEOTIDE SEQUENCE</scope>
    <source>
        <strain evidence="2">G02</strain>
        <tissue evidence="2">Leaf</tissue>
    </source>
</reference>
<accession>A0AAW2M6V2</accession>
<feature type="compositionally biased region" description="Basic residues" evidence="1">
    <location>
        <begin position="1"/>
        <end position="13"/>
    </location>
</feature>
<reference evidence="2" key="2">
    <citation type="journal article" date="2024" name="Plant">
        <title>Genomic evolution and insights into agronomic trait innovations of Sesamum species.</title>
        <authorList>
            <person name="Miao H."/>
            <person name="Wang L."/>
            <person name="Qu L."/>
            <person name="Liu H."/>
            <person name="Sun Y."/>
            <person name="Le M."/>
            <person name="Wang Q."/>
            <person name="Wei S."/>
            <person name="Zheng Y."/>
            <person name="Lin W."/>
            <person name="Duan Y."/>
            <person name="Cao H."/>
            <person name="Xiong S."/>
            <person name="Wang X."/>
            <person name="Wei L."/>
            <person name="Li C."/>
            <person name="Ma Q."/>
            <person name="Ju M."/>
            <person name="Zhao R."/>
            <person name="Li G."/>
            <person name="Mu C."/>
            <person name="Tian Q."/>
            <person name="Mei H."/>
            <person name="Zhang T."/>
            <person name="Gao T."/>
            <person name="Zhang H."/>
        </authorList>
    </citation>
    <scope>NUCLEOTIDE SEQUENCE</scope>
    <source>
        <strain evidence="2">G02</strain>
    </source>
</reference>